<protein>
    <recommendedName>
        <fullName evidence="2">Ribonuclease H1 N-terminal domain-containing protein</fullName>
    </recommendedName>
</protein>
<sequence>MSQNLKGEITNTSSPTYQHTELLKGETYLMLSTDSPDSSSDFLWSELEDLESYMAEVQLRPTCTPRLYDSQSQGKDFKPKKWYLVLTGAGAGCYTTWADVSGRVIGVKGMRHESYSSYGAAEHAWRQNCLSKHHHPTDFVDGTVFVPPTAPPPPRAMTPPPDEPEFTYAGTNTSLPASPPRTPTSNSTPRTPATPSGQRIARAFFDGSSPARQTITPGSRRRWAIVANGITGVFDADTGDAVLEEARLRAIPVQAREVQSLVEATEWLERLDLSTDAGSEQ</sequence>
<keyword evidence="4" id="KW-1185">Reference proteome</keyword>
<name>A0A4S8MA40_DENBC</name>
<dbReference type="SUPFAM" id="SSF55658">
    <property type="entry name" value="L9 N-domain-like"/>
    <property type="match status" value="1"/>
</dbReference>
<dbReference type="Gene3D" id="3.40.970.10">
    <property type="entry name" value="Ribonuclease H1, N-terminal domain"/>
    <property type="match status" value="1"/>
</dbReference>
<dbReference type="Pfam" id="PF01693">
    <property type="entry name" value="Cauli_VI"/>
    <property type="match status" value="1"/>
</dbReference>
<dbReference type="EMBL" id="ML179125">
    <property type="protein sequence ID" value="THU99041.1"/>
    <property type="molecule type" value="Genomic_DNA"/>
</dbReference>
<accession>A0A4S8MA40</accession>
<evidence type="ECO:0000256" key="1">
    <source>
        <dbReference type="SAM" id="MobiDB-lite"/>
    </source>
</evidence>
<evidence type="ECO:0000313" key="3">
    <source>
        <dbReference type="EMBL" id="THU99041.1"/>
    </source>
</evidence>
<proteinExistence type="predicted"/>
<dbReference type="Proteomes" id="UP000297245">
    <property type="component" value="Unassembled WGS sequence"/>
</dbReference>
<dbReference type="InterPro" id="IPR037056">
    <property type="entry name" value="RNase_H1_N_sf"/>
</dbReference>
<organism evidence="3 4">
    <name type="scientific">Dendrothele bispora (strain CBS 962.96)</name>
    <dbReference type="NCBI Taxonomy" id="1314807"/>
    <lineage>
        <taxon>Eukaryota</taxon>
        <taxon>Fungi</taxon>
        <taxon>Dikarya</taxon>
        <taxon>Basidiomycota</taxon>
        <taxon>Agaricomycotina</taxon>
        <taxon>Agaricomycetes</taxon>
        <taxon>Agaricomycetidae</taxon>
        <taxon>Agaricales</taxon>
        <taxon>Agaricales incertae sedis</taxon>
        <taxon>Dendrothele</taxon>
    </lineage>
</organism>
<feature type="domain" description="Ribonuclease H1 N-terminal" evidence="2">
    <location>
        <begin position="81"/>
        <end position="123"/>
    </location>
</feature>
<evidence type="ECO:0000259" key="2">
    <source>
        <dbReference type="Pfam" id="PF01693"/>
    </source>
</evidence>
<evidence type="ECO:0000313" key="4">
    <source>
        <dbReference type="Proteomes" id="UP000297245"/>
    </source>
</evidence>
<dbReference type="InterPro" id="IPR011320">
    <property type="entry name" value="RNase_H1_N"/>
</dbReference>
<reference evidence="3 4" key="1">
    <citation type="journal article" date="2019" name="Nat. Ecol. Evol.">
        <title>Megaphylogeny resolves global patterns of mushroom evolution.</title>
        <authorList>
            <person name="Varga T."/>
            <person name="Krizsan K."/>
            <person name="Foldi C."/>
            <person name="Dima B."/>
            <person name="Sanchez-Garcia M."/>
            <person name="Sanchez-Ramirez S."/>
            <person name="Szollosi G.J."/>
            <person name="Szarkandi J.G."/>
            <person name="Papp V."/>
            <person name="Albert L."/>
            <person name="Andreopoulos W."/>
            <person name="Angelini C."/>
            <person name="Antonin V."/>
            <person name="Barry K.W."/>
            <person name="Bougher N.L."/>
            <person name="Buchanan P."/>
            <person name="Buyck B."/>
            <person name="Bense V."/>
            <person name="Catcheside P."/>
            <person name="Chovatia M."/>
            <person name="Cooper J."/>
            <person name="Damon W."/>
            <person name="Desjardin D."/>
            <person name="Finy P."/>
            <person name="Geml J."/>
            <person name="Haridas S."/>
            <person name="Hughes K."/>
            <person name="Justo A."/>
            <person name="Karasinski D."/>
            <person name="Kautmanova I."/>
            <person name="Kiss B."/>
            <person name="Kocsube S."/>
            <person name="Kotiranta H."/>
            <person name="LaButti K.M."/>
            <person name="Lechner B.E."/>
            <person name="Liimatainen K."/>
            <person name="Lipzen A."/>
            <person name="Lukacs Z."/>
            <person name="Mihaltcheva S."/>
            <person name="Morgado L.N."/>
            <person name="Niskanen T."/>
            <person name="Noordeloos M.E."/>
            <person name="Ohm R.A."/>
            <person name="Ortiz-Santana B."/>
            <person name="Ovrebo C."/>
            <person name="Racz N."/>
            <person name="Riley R."/>
            <person name="Savchenko A."/>
            <person name="Shiryaev A."/>
            <person name="Soop K."/>
            <person name="Spirin V."/>
            <person name="Szebenyi C."/>
            <person name="Tomsovsky M."/>
            <person name="Tulloss R.E."/>
            <person name="Uehling J."/>
            <person name="Grigoriev I.V."/>
            <person name="Vagvolgyi C."/>
            <person name="Papp T."/>
            <person name="Martin F.M."/>
            <person name="Miettinen O."/>
            <person name="Hibbett D.S."/>
            <person name="Nagy L.G."/>
        </authorList>
    </citation>
    <scope>NUCLEOTIDE SEQUENCE [LARGE SCALE GENOMIC DNA]</scope>
    <source>
        <strain evidence="3 4">CBS 962.96</strain>
    </source>
</reference>
<feature type="region of interest" description="Disordered" evidence="1">
    <location>
        <begin position="148"/>
        <end position="196"/>
    </location>
</feature>
<dbReference type="InterPro" id="IPR009027">
    <property type="entry name" value="Ribosomal_bL9/RNase_H1_N"/>
</dbReference>
<feature type="compositionally biased region" description="Low complexity" evidence="1">
    <location>
        <begin position="183"/>
        <end position="196"/>
    </location>
</feature>
<gene>
    <name evidence="3" type="ORF">K435DRAFT_795205</name>
</gene>
<dbReference type="OrthoDB" id="2871083at2759"/>
<feature type="compositionally biased region" description="Pro residues" evidence="1">
    <location>
        <begin position="148"/>
        <end position="161"/>
    </location>
</feature>
<dbReference type="AlphaFoldDB" id="A0A4S8MA40"/>